<dbReference type="InterPro" id="IPR002159">
    <property type="entry name" value="CD36_fam"/>
</dbReference>
<keyword evidence="4" id="KW-0812">Transmembrane</keyword>
<dbReference type="Proteomes" id="UP000838756">
    <property type="component" value="Unassembled WGS sequence"/>
</dbReference>
<evidence type="ECO:0000313" key="8">
    <source>
        <dbReference type="EMBL" id="CAH2208123.1"/>
    </source>
</evidence>
<organism evidence="8 9">
    <name type="scientific">Pararge aegeria aegeria</name>
    <dbReference type="NCBI Taxonomy" id="348720"/>
    <lineage>
        <taxon>Eukaryota</taxon>
        <taxon>Metazoa</taxon>
        <taxon>Ecdysozoa</taxon>
        <taxon>Arthropoda</taxon>
        <taxon>Hexapoda</taxon>
        <taxon>Insecta</taxon>
        <taxon>Pterygota</taxon>
        <taxon>Neoptera</taxon>
        <taxon>Endopterygota</taxon>
        <taxon>Lepidoptera</taxon>
        <taxon>Glossata</taxon>
        <taxon>Ditrysia</taxon>
        <taxon>Papilionoidea</taxon>
        <taxon>Nymphalidae</taxon>
        <taxon>Satyrinae</taxon>
        <taxon>Satyrini</taxon>
        <taxon>Parargina</taxon>
        <taxon>Pararge</taxon>
    </lineage>
</organism>
<dbReference type="GO" id="GO:0005886">
    <property type="term" value="C:plasma membrane"/>
    <property type="evidence" value="ECO:0007669"/>
    <property type="project" value="UniProtKB-SubCell"/>
</dbReference>
<dbReference type="EMBL" id="CAKXAJ010002340">
    <property type="protein sequence ID" value="CAH2208123.1"/>
    <property type="molecule type" value="Genomic_DNA"/>
</dbReference>
<gene>
    <name evidence="8" type="primary">jg27366</name>
    <name evidence="8" type="ORF">PAEG_LOCUS740</name>
</gene>
<dbReference type="Pfam" id="PF01130">
    <property type="entry name" value="CD36"/>
    <property type="match status" value="1"/>
</dbReference>
<evidence type="ECO:0000256" key="5">
    <source>
        <dbReference type="ARBA" id="ARBA00022989"/>
    </source>
</evidence>
<comment type="subcellular location">
    <subcellularLocation>
        <location evidence="1">Cell membrane</location>
    </subcellularLocation>
</comment>
<comment type="similarity">
    <text evidence="2">Belongs to the CD36 family.</text>
</comment>
<evidence type="ECO:0000256" key="7">
    <source>
        <dbReference type="ARBA" id="ARBA00023180"/>
    </source>
</evidence>
<keyword evidence="3" id="KW-1003">Cell membrane</keyword>
<sequence length="72" mass="8318">YNDPLVTLAHYFYPKGKRPNSQMGLLLARNGTLDEVHTINTGQRLDKFGYLDKLNGLDHLPYWRDSPCNNIK</sequence>
<evidence type="ECO:0000256" key="6">
    <source>
        <dbReference type="ARBA" id="ARBA00023136"/>
    </source>
</evidence>
<dbReference type="AlphaFoldDB" id="A0A8S4QII3"/>
<evidence type="ECO:0000256" key="2">
    <source>
        <dbReference type="ARBA" id="ARBA00010532"/>
    </source>
</evidence>
<feature type="non-terminal residue" evidence="8">
    <location>
        <position position="1"/>
    </location>
</feature>
<comment type="caution">
    <text evidence="8">The sequence shown here is derived from an EMBL/GenBank/DDBJ whole genome shotgun (WGS) entry which is preliminary data.</text>
</comment>
<protein>
    <submittedName>
        <fullName evidence="8">Jg27366 protein</fullName>
    </submittedName>
</protein>
<dbReference type="OrthoDB" id="18585at2759"/>
<keyword evidence="9" id="KW-1185">Reference proteome</keyword>
<evidence type="ECO:0000256" key="4">
    <source>
        <dbReference type="ARBA" id="ARBA00022692"/>
    </source>
</evidence>
<name>A0A8S4QII3_9NEOP</name>
<evidence type="ECO:0000256" key="3">
    <source>
        <dbReference type="ARBA" id="ARBA00022475"/>
    </source>
</evidence>
<evidence type="ECO:0000313" key="9">
    <source>
        <dbReference type="Proteomes" id="UP000838756"/>
    </source>
</evidence>
<keyword evidence="6" id="KW-0472">Membrane</keyword>
<reference evidence="8" key="1">
    <citation type="submission" date="2022-03" db="EMBL/GenBank/DDBJ databases">
        <authorList>
            <person name="Lindestad O."/>
        </authorList>
    </citation>
    <scope>NUCLEOTIDE SEQUENCE</scope>
</reference>
<accession>A0A8S4QII3</accession>
<proteinExistence type="inferred from homology"/>
<keyword evidence="7" id="KW-0325">Glycoprotein</keyword>
<keyword evidence="5" id="KW-1133">Transmembrane helix</keyword>
<evidence type="ECO:0000256" key="1">
    <source>
        <dbReference type="ARBA" id="ARBA00004236"/>
    </source>
</evidence>